<dbReference type="AlphaFoldDB" id="A0A549TIW7"/>
<dbReference type="Proteomes" id="UP000316801">
    <property type="component" value="Unassembled WGS sequence"/>
</dbReference>
<comment type="caution">
    <text evidence="1">The sequence shown here is derived from an EMBL/GenBank/DDBJ whole genome shotgun (WGS) entry which is preliminary data.</text>
</comment>
<evidence type="ECO:0000313" key="2">
    <source>
        <dbReference type="Proteomes" id="UP000316801"/>
    </source>
</evidence>
<dbReference type="EMBL" id="VJMG01000001">
    <property type="protein sequence ID" value="TRL43478.1"/>
    <property type="molecule type" value="Genomic_DNA"/>
</dbReference>
<protein>
    <submittedName>
        <fullName evidence="1">BrnA antitoxin family protein</fullName>
    </submittedName>
</protein>
<organism evidence="1 2">
    <name type="scientific">Rhizobium straminoryzae</name>
    <dbReference type="NCBI Taxonomy" id="1387186"/>
    <lineage>
        <taxon>Bacteria</taxon>
        <taxon>Pseudomonadati</taxon>
        <taxon>Pseudomonadota</taxon>
        <taxon>Alphaproteobacteria</taxon>
        <taxon>Hyphomicrobiales</taxon>
        <taxon>Rhizobiaceae</taxon>
        <taxon>Rhizobium/Agrobacterium group</taxon>
        <taxon>Rhizobium</taxon>
    </lineage>
</organism>
<reference evidence="1 2" key="1">
    <citation type="submission" date="2019-07" db="EMBL/GenBank/DDBJ databases">
        <title>Ln-dependent methylotrophs.</title>
        <authorList>
            <person name="Tani A."/>
        </authorList>
    </citation>
    <scope>NUCLEOTIDE SEQUENCE [LARGE SCALE GENOMIC DNA]</scope>
    <source>
        <strain evidence="1 2">SM12</strain>
    </source>
</reference>
<evidence type="ECO:0000313" key="1">
    <source>
        <dbReference type="EMBL" id="TRL43478.1"/>
    </source>
</evidence>
<dbReference type="Pfam" id="PF14384">
    <property type="entry name" value="BrnA_antitoxin"/>
    <property type="match status" value="1"/>
</dbReference>
<sequence length="83" mass="9605">MSISPNRVRTLAERSDDTIDYSDIPQLDDRFFEAAELVQLMGKAQVTMRIDSDVLDWFRAQGKGYQTRMNAVLKAYMITQSKR</sequence>
<keyword evidence="2" id="KW-1185">Reference proteome</keyword>
<gene>
    <name evidence="1" type="ORF">FNA46_00275</name>
</gene>
<accession>A0A549TIW7</accession>
<proteinExistence type="predicted"/>
<name>A0A549TIW7_9HYPH</name>
<dbReference type="InterPro" id="IPR025528">
    <property type="entry name" value="BrnA_antitoxin"/>
</dbReference>